<feature type="region of interest" description="Disordered" evidence="1">
    <location>
        <begin position="51"/>
        <end position="96"/>
    </location>
</feature>
<sequence length="268" mass="29186">MGVGSLRRRGGGGRLGPQASSQPGRQLGKQQAPKYGSGAECRAWKEVCGGSRGSTGGAGGGAGVRGIGVGGRSHEGAKTPRDEVTSQSSVSQDPAKPQLVQDCTQWFSTKRCKIFDTIACRKVPPRYPGGRRKHFYRSDGEELQDARDDGYGGCGDGGSSSEVETLTKMFANSSIRLYIQRKLVLLNITTFDRELLRVPLWYNKLRSPNRVEATLAKSELVHLRKFADKAKRREEEFLLPPLVARCQDLSTLSNPFIGASPAYIMQPL</sequence>
<accession>A0A834NWT9</accession>
<keyword evidence="3" id="KW-1185">Reference proteome</keyword>
<evidence type="ECO:0000256" key="1">
    <source>
        <dbReference type="SAM" id="MobiDB-lite"/>
    </source>
</evidence>
<feature type="compositionally biased region" description="Basic residues" evidence="1">
    <location>
        <begin position="1"/>
        <end position="11"/>
    </location>
</feature>
<comment type="caution">
    <text evidence="2">The sequence shown here is derived from an EMBL/GenBank/DDBJ whole genome shotgun (WGS) entry which is preliminary data.</text>
</comment>
<feature type="compositionally biased region" description="Basic and acidic residues" evidence="1">
    <location>
        <begin position="72"/>
        <end position="84"/>
    </location>
</feature>
<evidence type="ECO:0000313" key="3">
    <source>
        <dbReference type="Proteomes" id="UP000617340"/>
    </source>
</evidence>
<gene>
    <name evidence="2" type="ORF">HZH68_001792</name>
</gene>
<dbReference type="Proteomes" id="UP000617340">
    <property type="component" value="Unassembled WGS sequence"/>
</dbReference>
<reference evidence="2" key="1">
    <citation type="journal article" date="2020" name="G3 (Bethesda)">
        <title>High-Quality Assemblies for Three Invasive Social Wasps from the &lt;i&gt;Vespula&lt;/i&gt; Genus.</title>
        <authorList>
            <person name="Harrop T.W.R."/>
            <person name="Guhlin J."/>
            <person name="McLaughlin G.M."/>
            <person name="Permina E."/>
            <person name="Stockwell P."/>
            <person name="Gilligan J."/>
            <person name="Le Lec M.F."/>
            <person name="Gruber M.A.M."/>
            <person name="Quinn O."/>
            <person name="Lovegrove M."/>
            <person name="Duncan E.J."/>
            <person name="Remnant E.J."/>
            <person name="Van Eeckhoven J."/>
            <person name="Graham B."/>
            <person name="Knapp R.A."/>
            <person name="Langford K.W."/>
            <person name="Kronenberg Z."/>
            <person name="Press M.O."/>
            <person name="Eacker S.M."/>
            <person name="Wilson-Rankin E.E."/>
            <person name="Purcell J."/>
            <person name="Lester P.J."/>
            <person name="Dearden P.K."/>
        </authorList>
    </citation>
    <scope>NUCLEOTIDE SEQUENCE</scope>
    <source>
        <strain evidence="2">Linc-1</strain>
    </source>
</reference>
<feature type="region of interest" description="Disordered" evidence="1">
    <location>
        <begin position="1"/>
        <end position="36"/>
    </location>
</feature>
<name>A0A834NWT9_VESGE</name>
<protein>
    <submittedName>
        <fullName evidence="2">Uncharacterized protein</fullName>
    </submittedName>
</protein>
<dbReference type="EMBL" id="JACSDZ010000001">
    <property type="protein sequence ID" value="KAF7419139.1"/>
    <property type="molecule type" value="Genomic_DNA"/>
</dbReference>
<proteinExistence type="predicted"/>
<feature type="compositionally biased region" description="Gly residues" evidence="1">
    <location>
        <begin position="51"/>
        <end position="71"/>
    </location>
</feature>
<dbReference type="AlphaFoldDB" id="A0A834NWT9"/>
<organism evidence="2 3">
    <name type="scientific">Vespula germanica</name>
    <name type="common">German yellow jacket</name>
    <name type="synonym">Paravespula germanica</name>
    <dbReference type="NCBI Taxonomy" id="30212"/>
    <lineage>
        <taxon>Eukaryota</taxon>
        <taxon>Metazoa</taxon>
        <taxon>Ecdysozoa</taxon>
        <taxon>Arthropoda</taxon>
        <taxon>Hexapoda</taxon>
        <taxon>Insecta</taxon>
        <taxon>Pterygota</taxon>
        <taxon>Neoptera</taxon>
        <taxon>Endopterygota</taxon>
        <taxon>Hymenoptera</taxon>
        <taxon>Apocrita</taxon>
        <taxon>Aculeata</taxon>
        <taxon>Vespoidea</taxon>
        <taxon>Vespidae</taxon>
        <taxon>Vespinae</taxon>
        <taxon>Vespula</taxon>
    </lineage>
</organism>
<evidence type="ECO:0000313" key="2">
    <source>
        <dbReference type="EMBL" id="KAF7419139.1"/>
    </source>
</evidence>